<evidence type="ECO:0000313" key="2">
    <source>
        <dbReference type="EMBL" id="ASN82893.1"/>
    </source>
</evidence>
<dbReference type="EMBL" id="CP021083">
    <property type="protein sequence ID" value="ASN82893.1"/>
    <property type="molecule type" value="Genomic_DNA"/>
</dbReference>
<gene>
    <name evidence="2" type="ORF">DFI_17035</name>
</gene>
<reference evidence="2 3" key="1">
    <citation type="submission" date="2017-05" db="EMBL/GenBank/DDBJ databases">
        <title>The complete genome sequence of Deinococcus ficus isolated from the rhizosphere of the Ficus religiosa L. in Taiwan.</title>
        <authorList>
            <person name="Wu K.-M."/>
            <person name="Liao T.-L."/>
            <person name="Liu Y.-M."/>
            <person name="Young C.-C."/>
            <person name="Tsai S.-F."/>
        </authorList>
    </citation>
    <scope>NUCLEOTIDE SEQUENCE [LARGE SCALE GENOMIC DNA]</scope>
    <source>
        <strain evidence="2 3">CC-FR2-10</strain>
        <plasmid evidence="3">pdfi2</plasmid>
    </source>
</reference>
<dbReference type="PANTHER" id="PTHR33164">
    <property type="entry name" value="TRANSCRIPTIONAL REGULATOR, MARR FAMILY"/>
    <property type="match status" value="1"/>
</dbReference>
<dbReference type="InterPro" id="IPR036388">
    <property type="entry name" value="WH-like_DNA-bd_sf"/>
</dbReference>
<organism evidence="2 3">
    <name type="scientific">Deinococcus ficus</name>
    <dbReference type="NCBI Taxonomy" id="317577"/>
    <lineage>
        <taxon>Bacteria</taxon>
        <taxon>Thermotogati</taxon>
        <taxon>Deinococcota</taxon>
        <taxon>Deinococci</taxon>
        <taxon>Deinococcales</taxon>
        <taxon>Deinococcaceae</taxon>
        <taxon>Deinococcus</taxon>
    </lineage>
</organism>
<keyword evidence="2" id="KW-0614">Plasmid</keyword>
<dbReference type="PROSITE" id="PS50995">
    <property type="entry name" value="HTH_MARR_2"/>
    <property type="match status" value="1"/>
</dbReference>
<keyword evidence="3" id="KW-1185">Reference proteome</keyword>
<dbReference type="Gene3D" id="1.10.10.10">
    <property type="entry name" value="Winged helix-like DNA-binding domain superfamily/Winged helix DNA-binding domain"/>
    <property type="match status" value="1"/>
</dbReference>
<dbReference type="Pfam" id="PF12802">
    <property type="entry name" value="MarR_2"/>
    <property type="match status" value="1"/>
</dbReference>
<dbReference type="GO" id="GO:0003700">
    <property type="term" value="F:DNA-binding transcription factor activity"/>
    <property type="evidence" value="ECO:0007669"/>
    <property type="project" value="InterPro"/>
</dbReference>
<dbReference type="Proteomes" id="UP000259030">
    <property type="component" value="Plasmid pDFI2"/>
</dbReference>
<dbReference type="GO" id="GO:0006950">
    <property type="term" value="P:response to stress"/>
    <property type="evidence" value="ECO:0007669"/>
    <property type="project" value="TreeGrafter"/>
</dbReference>
<dbReference type="SMART" id="SM00347">
    <property type="entry name" value="HTH_MARR"/>
    <property type="match status" value="1"/>
</dbReference>
<dbReference type="KEGG" id="dfc:DFI_17035"/>
<dbReference type="RefSeq" id="WP_027462363.1">
    <property type="nucleotide sequence ID" value="NZ_CP021083.1"/>
</dbReference>
<geneLocation type="plasmid" evidence="3">
    <name>pdfi2</name>
</geneLocation>
<dbReference type="AlphaFoldDB" id="A0A221T1W0"/>
<evidence type="ECO:0000259" key="1">
    <source>
        <dbReference type="PROSITE" id="PS50995"/>
    </source>
</evidence>
<dbReference type="InterPro" id="IPR000835">
    <property type="entry name" value="HTH_MarR-typ"/>
</dbReference>
<name>A0A221T1W0_9DEIO</name>
<dbReference type="SUPFAM" id="SSF46785">
    <property type="entry name" value="Winged helix' DNA-binding domain"/>
    <property type="match status" value="1"/>
</dbReference>
<feature type="domain" description="HTH marR-type" evidence="1">
    <location>
        <begin position="7"/>
        <end position="141"/>
    </location>
</feature>
<dbReference type="InterPro" id="IPR036390">
    <property type="entry name" value="WH_DNA-bd_sf"/>
</dbReference>
<evidence type="ECO:0000313" key="3">
    <source>
        <dbReference type="Proteomes" id="UP000259030"/>
    </source>
</evidence>
<sequence>MPESGGALALCLNLNRTTAVVIRQIDHRLSALHGLSLNDFTILHVTDQAPQGKLRRGDLAAHLGLTASAVTRLLLPLEKTRLVDRLPDPRDARVSYVVLTDAGRERLADARPSAAQISEDLVGRLPAGQVQVLTAALAALA</sequence>
<proteinExistence type="predicted"/>
<dbReference type="InterPro" id="IPR039422">
    <property type="entry name" value="MarR/SlyA-like"/>
</dbReference>
<dbReference type="STRING" id="317577.GCA_000419625_03477"/>
<accession>A0A221T1W0</accession>
<dbReference type="PANTHER" id="PTHR33164:SF43">
    <property type="entry name" value="HTH-TYPE TRANSCRIPTIONAL REPRESSOR YETL"/>
    <property type="match status" value="1"/>
</dbReference>
<protein>
    <submittedName>
        <fullName evidence="2">MarR family transcriptional regulator</fullName>
    </submittedName>
</protein>